<dbReference type="InterPro" id="IPR008670">
    <property type="entry name" value="CoA_reduct_LuxC"/>
</dbReference>
<protein>
    <recommendedName>
        <fullName evidence="2">Acyl-CoA reductase</fullName>
        <ecNumber evidence="2">1.2.1.50</ecNumber>
    </recommendedName>
</protein>
<dbReference type="EMBL" id="AZFY01000096">
    <property type="protein sequence ID" value="KRM07409.1"/>
    <property type="molecule type" value="Genomic_DNA"/>
</dbReference>
<dbReference type="eggNOG" id="COG1012">
    <property type="taxonomic scope" value="Bacteria"/>
</dbReference>
<dbReference type="AlphaFoldDB" id="X0PFB5"/>
<comment type="similarity">
    <text evidence="2">Belongs to the LuxC family.</text>
</comment>
<dbReference type="PATRIC" id="fig|1423743.5.peg.378"/>
<dbReference type="CDD" id="cd07080">
    <property type="entry name" value="ALDH_Acyl-CoA-Red_LuxC"/>
    <property type="match status" value="1"/>
</dbReference>
<evidence type="ECO:0000313" key="4">
    <source>
        <dbReference type="EMBL" id="KRM07409.1"/>
    </source>
</evidence>
<keyword evidence="1 2" id="KW-0521">NADP</keyword>
<evidence type="ECO:0000313" key="5">
    <source>
        <dbReference type="Proteomes" id="UP000019488"/>
    </source>
</evidence>
<keyword evidence="6" id="KW-1185">Reference proteome</keyword>
<dbReference type="PIRSF" id="PIRSF009414">
    <property type="entry name" value="LuxC"/>
    <property type="match status" value="1"/>
</dbReference>
<dbReference type="Pfam" id="PF05893">
    <property type="entry name" value="LuxC"/>
    <property type="match status" value="1"/>
</dbReference>
<accession>X0PFB5</accession>
<name>X0PFB5_9LACO</name>
<dbReference type="Proteomes" id="UP000019488">
    <property type="component" value="Unassembled WGS sequence"/>
</dbReference>
<evidence type="ECO:0000313" key="6">
    <source>
        <dbReference type="Proteomes" id="UP000051966"/>
    </source>
</evidence>
<evidence type="ECO:0000256" key="1">
    <source>
        <dbReference type="ARBA" id="ARBA00022857"/>
    </source>
</evidence>
<gene>
    <name evidence="4" type="ORF">FD41_GL000364</name>
    <name evidence="3" type="ORF">JCM14108_414</name>
</gene>
<comment type="caution">
    <text evidence="3">The sequence shown here is derived from an EMBL/GenBank/DDBJ whole genome shotgun (WGS) entry which is preliminary data.</text>
</comment>
<dbReference type="STRING" id="1423743.FD41_GL000364"/>
<dbReference type="EMBL" id="BAKI01000002">
    <property type="protein sequence ID" value="GAF35522.1"/>
    <property type="molecule type" value="Genomic_DNA"/>
</dbReference>
<reference evidence="4 6" key="2">
    <citation type="journal article" date="2015" name="Genome Announc.">
        <title>Expanding the biotechnology potential of lactobacilli through comparative genomics of 213 strains and associated genera.</title>
        <authorList>
            <person name="Sun Z."/>
            <person name="Harris H.M."/>
            <person name="McCann A."/>
            <person name="Guo C."/>
            <person name="Argimon S."/>
            <person name="Zhang W."/>
            <person name="Yang X."/>
            <person name="Jeffery I.B."/>
            <person name="Cooney J.C."/>
            <person name="Kagawa T.F."/>
            <person name="Liu W."/>
            <person name="Song Y."/>
            <person name="Salvetti E."/>
            <person name="Wrobel A."/>
            <person name="Rasinkangas P."/>
            <person name="Parkhill J."/>
            <person name="Rea M.C."/>
            <person name="O'Sullivan O."/>
            <person name="Ritari J."/>
            <person name="Douillard F.P."/>
            <person name="Paul Ross R."/>
            <person name="Yang R."/>
            <person name="Briner A.E."/>
            <person name="Felis G.E."/>
            <person name="de Vos W.M."/>
            <person name="Barrangou R."/>
            <person name="Klaenhammer T.R."/>
            <person name="Caufield P.W."/>
            <person name="Cui Y."/>
            <person name="Zhang H."/>
            <person name="O'Toole P.W."/>
        </authorList>
    </citation>
    <scope>NUCLEOTIDE SEQUENCE [LARGE SCALE GENOMIC DNA]</scope>
    <source>
        <strain evidence="4 6">DSM 18382</strain>
    </source>
</reference>
<evidence type="ECO:0000313" key="3">
    <source>
        <dbReference type="EMBL" id="GAF35522.1"/>
    </source>
</evidence>
<sequence>MDLFKIPKATFLTEFRYQSIRLGETVYSLRLPIPTLAELNVLINQLKANQKAYLSHLKVAEIIDWIDQAIQCWTNPKCPQRQLAIKLLPVITGYNAETIKLEIKRFIRIFRKKELLRFVDNELNQPEILDDFHPQKSGSLTKAFGPQTIFNVFSGNIPGLQIWPLIMGTLVKAASLGKTSMAEPLLPVLFVQTLAQINPRLADCMAILPWKGGTQSLESVAATQTGATIVYGSDKAVGSIQPLVPSSKPFLHYGYKISFSMIGREALTPEHYPQTIKRAVEDIAVYDQQSCLSTQAIFIERGGSISPLAAAKLIAAELANYQLKRPRAVLTNPEAAAINRTRNQYQLRSLNDSTIQVLASRQNTDWTVVYHAKAGFTNSPLNRFVHIFQIDQLENVPRYLNDYQPYLQSCGMAVDPNRLYSLADRLGEIGIDRICSLGEMTRARPGWHHDGHFNLLDLLHFVDVEPSMEAYAERLDPDVE</sequence>
<reference evidence="3" key="1">
    <citation type="journal article" date="2014" name="Genome Announc.">
        <title>Draft Genome Sequences of Two Lactobacillus Strains, L. farraginis JCM 14108T and L. composti JCM 14202T, Isolated from Compost of Distilled Shochu Residue.</title>
        <authorList>
            <person name="Yuki M."/>
            <person name="Oshima K."/>
            <person name="Suda W."/>
            <person name="Kitahara M."/>
            <person name="Kitamura K."/>
            <person name="Iida T."/>
            <person name="Hattori M."/>
            <person name="Ohkuma M."/>
        </authorList>
    </citation>
    <scope>NUCLEOTIDE SEQUENCE [LARGE SCALE GENOMIC DNA]</scope>
    <source>
        <strain evidence="3">JCM 14108</strain>
    </source>
</reference>
<organism evidence="3 5">
    <name type="scientific">Lentilactobacillus farraginis DSM 18382 = JCM 14108</name>
    <dbReference type="NCBI Taxonomy" id="1423743"/>
    <lineage>
        <taxon>Bacteria</taxon>
        <taxon>Bacillati</taxon>
        <taxon>Bacillota</taxon>
        <taxon>Bacilli</taxon>
        <taxon>Lactobacillales</taxon>
        <taxon>Lactobacillaceae</taxon>
        <taxon>Lentilactobacillus</taxon>
    </lineage>
</organism>
<dbReference type="GO" id="GO:0003995">
    <property type="term" value="F:acyl-CoA dehydrogenase activity"/>
    <property type="evidence" value="ECO:0007669"/>
    <property type="project" value="InterPro"/>
</dbReference>
<keyword evidence="2" id="KW-0560">Oxidoreductase</keyword>
<dbReference type="Proteomes" id="UP000051966">
    <property type="component" value="Unassembled WGS sequence"/>
</dbReference>
<proteinExistence type="inferred from homology"/>
<dbReference type="GO" id="GO:0050062">
    <property type="term" value="F:long-chain-fatty-acyl-CoA reductase activity"/>
    <property type="evidence" value="ECO:0007669"/>
    <property type="project" value="UniProtKB-EC"/>
</dbReference>
<evidence type="ECO:0000256" key="2">
    <source>
        <dbReference type="PIRNR" id="PIRNR009414"/>
    </source>
</evidence>
<comment type="catalytic activity">
    <reaction evidence="2">
        <text>a long-chain fatty aldehyde + NADP(+) + CoA = a long-chain fatty acyl-CoA + NADPH + H(+)</text>
        <dbReference type="Rhea" id="RHEA:15437"/>
        <dbReference type="ChEBI" id="CHEBI:15378"/>
        <dbReference type="ChEBI" id="CHEBI:17176"/>
        <dbReference type="ChEBI" id="CHEBI:57287"/>
        <dbReference type="ChEBI" id="CHEBI:57783"/>
        <dbReference type="ChEBI" id="CHEBI:58349"/>
        <dbReference type="ChEBI" id="CHEBI:83139"/>
        <dbReference type="EC" id="1.2.1.50"/>
    </reaction>
</comment>
<dbReference type="EC" id="1.2.1.50" evidence="2"/>
<dbReference type="GO" id="GO:0008218">
    <property type="term" value="P:bioluminescence"/>
    <property type="evidence" value="ECO:0007669"/>
    <property type="project" value="InterPro"/>
</dbReference>